<dbReference type="SUPFAM" id="SSF144059">
    <property type="entry name" value="ImpE-like"/>
    <property type="match status" value="1"/>
</dbReference>
<dbReference type="EMBL" id="NJBN01000007">
    <property type="protein sequence ID" value="TKJ39777.1"/>
    <property type="molecule type" value="Genomic_DNA"/>
</dbReference>
<evidence type="ECO:0000313" key="2">
    <source>
        <dbReference type="Proteomes" id="UP000319619"/>
    </source>
</evidence>
<gene>
    <name evidence="1" type="ORF">CEE37_10900</name>
</gene>
<dbReference type="Pfam" id="PF14559">
    <property type="entry name" value="TPR_19"/>
    <property type="match status" value="1"/>
</dbReference>
<accession>A0A532UYF9</accession>
<dbReference type="Proteomes" id="UP000319619">
    <property type="component" value="Unassembled WGS sequence"/>
</dbReference>
<proteinExistence type="predicted"/>
<evidence type="ECO:0000313" key="1">
    <source>
        <dbReference type="EMBL" id="TKJ39777.1"/>
    </source>
</evidence>
<dbReference type="InterPro" id="IPR011990">
    <property type="entry name" value="TPR-like_helical_dom_sf"/>
</dbReference>
<dbReference type="Gene3D" id="1.25.40.10">
    <property type="entry name" value="Tetratricopeptide repeat domain"/>
    <property type="match status" value="1"/>
</dbReference>
<reference evidence="1 2" key="1">
    <citation type="submission" date="2017-06" db="EMBL/GenBank/DDBJ databases">
        <title>Novel microbial phyla capable of carbon fixation and sulfur reduction in deep-sea sediments.</title>
        <authorList>
            <person name="Huang J."/>
            <person name="Baker B."/>
            <person name="Wang Y."/>
        </authorList>
    </citation>
    <scope>NUCLEOTIDE SEQUENCE [LARGE SCALE GENOMIC DNA]</scope>
    <source>
        <strain evidence="1">B3_LCP</strain>
    </source>
</reference>
<name>A0A532UYF9_UNCL8</name>
<sequence length="272" mass="30976">MDLGTQLLQTKRFSEAQRTLYQALEREPQNVGVAYMLSLALYFNGSFPEAFTLFNQLLQNESLKSNKQADNIRELSVYAYFECLRMDYWQQFELQSSEVIETAIKERGWDPSSLQAFHLYFHNGKASDWIDRHSRGKGRVTAEITTRNGDVKILKDCVDSDMSIGAHLEGVQDSQYSLIPFAQIKSIVFGKLGRWIGAEVVYQDDTVTKIFVPLLYRESALNSDAGVREGVDTVLRPLAEDENCTRAFGQKQFRADIDVIGISEIESMQIFP</sequence>
<comment type="caution">
    <text evidence="1">The sequence shown here is derived from an EMBL/GenBank/DDBJ whole genome shotgun (WGS) entry which is preliminary data.</text>
</comment>
<protein>
    <submittedName>
        <fullName evidence="1">Uncharacterized protein</fullName>
    </submittedName>
</protein>
<dbReference type="Pfam" id="PF07024">
    <property type="entry name" value="ImpE"/>
    <property type="match status" value="1"/>
</dbReference>
<organism evidence="1 2">
    <name type="scientific">candidate division LCP-89 bacterium B3_LCP</name>
    <dbReference type="NCBI Taxonomy" id="2012998"/>
    <lineage>
        <taxon>Bacteria</taxon>
        <taxon>Pseudomonadati</taxon>
        <taxon>Bacteria division LCP-89</taxon>
    </lineage>
</organism>
<dbReference type="InterPro" id="IPR009211">
    <property type="entry name" value="TagJ"/>
</dbReference>
<dbReference type="AlphaFoldDB" id="A0A532UYF9"/>